<evidence type="ECO:0000313" key="2">
    <source>
        <dbReference type="Proteomes" id="UP000469125"/>
    </source>
</evidence>
<reference evidence="1 2" key="1">
    <citation type="submission" date="2019-11" db="EMBL/GenBank/DDBJ databases">
        <authorList>
            <person name="Li X."/>
        </authorList>
    </citation>
    <scope>NUCLEOTIDE SEQUENCE [LARGE SCALE GENOMIC DNA]</scope>
    <source>
        <strain evidence="1 2">L9</strain>
    </source>
</reference>
<dbReference type="EMBL" id="WOCA01000011">
    <property type="protein sequence ID" value="MUK89377.1"/>
    <property type="molecule type" value="Genomic_DNA"/>
</dbReference>
<sequence>MNDERKIYLLLTDTGTLFTKIIKLFTNAPYNHASISFDHDLFDVYSFGRKRKRNPFIGGFVREDVRSSLFKHADCVVYSHSITEIQYQKMKRYIQEIDEQQDLYRYNFLGLFGFLFRKPINRTNALFCSQFVASVLAEGGILDIEKPLPLVAPYDLKENGNFQLIYQGKLAHLINHQETKSKPNLFLQIKKFALIFQYFSQY</sequence>
<organism evidence="1 2">
    <name type="scientific">Ornithinibacillus caprae</name>
    <dbReference type="NCBI Taxonomy" id="2678566"/>
    <lineage>
        <taxon>Bacteria</taxon>
        <taxon>Bacillati</taxon>
        <taxon>Bacillota</taxon>
        <taxon>Bacilli</taxon>
        <taxon>Bacillales</taxon>
        <taxon>Bacillaceae</taxon>
        <taxon>Ornithinibacillus</taxon>
    </lineage>
</organism>
<dbReference type="SUPFAM" id="SSF54001">
    <property type="entry name" value="Cysteine proteinases"/>
    <property type="match status" value="1"/>
</dbReference>
<dbReference type="Proteomes" id="UP000469125">
    <property type="component" value="Unassembled WGS sequence"/>
</dbReference>
<dbReference type="RefSeq" id="WP_155669353.1">
    <property type="nucleotide sequence ID" value="NZ_WOCA01000011.1"/>
</dbReference>
<dbReference type="Gene3D" id="3.90.1720.10">
    <property type="entry name" value="endopeptidase domain like (from Nostoc punctiforme)"/>
    <property type="match status" value="1"/>
</dbReference>
<protein>
    <recommendedName>
        <fullName evidence="3">Permuted papain-like amidase enzyme, YaeF/YiiX, C92 family</fullName>
    </recommendedName>
</protein>
<evidence type="ECO:0008006" key="3">
    <source>
        <dbReference type="Google" id="ProtNLM"/>
    </source>
</evidence>
<dbReference type="AlphaFoldDB" id="A0A6N8FMX3"/>
<proteinExistence type="predicted"/>
<gene>
    <name evidence="1" type="ORF">GMD78_13495</name>
</gene>
<name>A0A6N8FMX3_9BACI</name>
<evidence type="ECO:0000313" key="1">
    <source>
        <dbReference type="EMBL" id="MUK89377.1"/>
    </source>
</evidence>
<comment type="caution">
    <text evidence="1">The sequence shown here is derived from an EMBL/GenBank/DDBJ whole genome shotgun (WGS) entry which is preliminary data.</text>
</comment>
<keyword evidence="2" id="KW-1185">Reference proteome</keyword>
<accession>A0A6N8FMX3</accession>
<dbReference type="InterPro" id="IPR038765">
    <property type="entry name" value="Papain-like_cys_pep_sf"/>
</dbReference>